<dbReference type="SUPFAM" id="SSF50249">
    <property type="entry name" value="Nucleic acid-binding proteins"/>
    <property type="match status" value="1"/>
</dbReference>
<evidence type="ECO:0000313" key="3">
    <source>
        <dbReference type="EMBL" id="CAJ1939777.1"/>
    </source>
</evidence>
<dbReference type="AlphaFoldDB" id="A0AAD2CQY0"/>
<dbReference type="PANTHER" id="PTHR31472">
    <property type="entry name" value="OS05G0244600 PROTEIN"/>
    <property type="match status" value="1"/>
</dbReference>
<dbReference type="EMBL" id="CAKOGP040000846">
    <property type="protein sequence ID" value="CAJ1939777.1"/>
    <property type="molecule type" value="Genomic_DNA"/>
</dbReference>
<evidence type="ECO:0000259" key="2">
    <source>
        <dbReference type="Pfam" id="PF21473"/>
    </source>
</evidence>
<organism evidence="3 4">
    <name type="scientific">Cylindrotheca closterium</name>
    <dbReference type="NCBI Taxonomy" id="2856"/>
    <lineage>
        <taxon>Eukaryota</taxon>
        <taxon>Sar</taxon>
        <taxon>Stramenopiles</taxon>
        <taxon>Ochrophyta</taxon>
        <taxon>Bacillariophyta</taxon>
        <taxon>Bacillariophyceae</taxon>
        <taxon>Bacillariophycidae</taxon>
        <taxon>Bacillariales</taxon>
        <taxon>Bacillariaceae</taxon>
        <taxon>Cylindrotheca</taxon>
    </lineage>
</organism>
<accession>A0AAD2CQY0</accession>
<dbReference type="InterPro" id="IPR012340">
    <property type="entry name" value="NA-bd_OB-fold"/>
</dbReference>
<feature type="domain" description="Single-stranded DNA binding protein Ssb-like OB fold" evidence="2">
    <location>
        <begin position="84"/>
        <end position="176"/>
    </location>
</feature>
<dbReference type="PANTHER" id="PTHR31472:SF5">
    <property type="entry name" value="OS05G0244600 PROTEIN"/>
    <property type="match status" value="1"/>
</dbReference>
<dbReference type="InterPro" id="IPR048970">
    <property type="entry name" value="OB_Ssb-like"/>
</dbReference>
<feature type="region of interest" description="Disordered" evidence="1">
    <location>
        <begin position="233"/>
        <end position="271"/>
    </location>
</feature>
<feature type="compositionally biased region" description="Basic and acidic residues" evidence="1">
    <location>
        <begin position="41"/>
        <end position="53"/>
    </location>
</feature>
<feature type="region of interest" description="Disordered" evidence="1">
    <location>
        <begin position="41"/>
        <end position="62"/>
    </location>
</feature>
<evidence type="ECO:0000256" key="1">
    <source>
        <dbReference type="SAM" id="MobiDB-lite"/>
    </source>
</evidence>
<comment type="caution">
    <text evidence="3">The sequence shown here is derived from an EMBL/GenBank/DDBJ whole genome shotgun (WGS) entry which is preliminary data.</text>
</comment>
<name>A0AAD2CQY0_9STRA</name>
<gene>
    <name evidence="3" type="ORF">CYCCA115_LOCUS6733</name>
</gene>
<dbReference type="Pfam" id="PF21473">
    <property type="entry name" value="OB_Ssb-like"/>
    <property type="match status" value="1"/>
</dbReference>
<sequence>MNSPEPGDHLRTPLRRASYVHVSDLTSAYNIDHGLLEQELSRTNSDSKSERSGRGAIETDNQVDTNSVAVDLDVASATTSQKRLQPPRGGFNLCVLVGNVNIVVDKRRVDGSRVRLAEIEIGDETGTVSLRARDEQIDVLAQVSARAGAVVLRNCTLELFQGRHIRLAITKWGKISVYPDSIASTPPPPSKMNLERNFSRIDLTIVASEMVDTNPEAYANRQYRVIAEAIESSGRPASAKDSGQSIAKHHNHSRRNSRDRRHNRGKPNAFANRSHYSIAKNERQIVQPNQLNYRDMHGYSRFPEGFRVSHYPYPLGRQQEVLSPAPTQQLLFQHQYELQQAHYHQQGYAQTQDQNTHAVNQTAAFVLDPNNRGTFVSNTLNPLPVSNDGTSHLVQIGASRETHEMTSAVPQMSGSIHMAQRRPVSPEEAQKSSIRMNPDAITFAPASYSQLLPFFPTYHLPVSHSTALPTFGQVPQFAHASEISFIPQPPHQVPSPELQIQTGPASKPQKYAPVIPDGNENSEKRPD</sequence>
<feature type="compositionally biased region" description="Basic residues" evidence="1">
    <location>
        <begin position="247"/>
        <end position="265"/>
    </location>
</feature>
<dbReference type="Proteomes" id="UP001295423">
    <property type="component" value="Unassembled WGS sequence"/>
</dbReference>
<feature type="region of interest" description="Disordered" evidence="1">
    <location>
        <begin position="488"/>
        <end position="527"/>
    </location>
</feature>
<dbReference type="Gene3D" id="2.40.50.140">
    <property type="entry name" value="Nucleic acid-binding proteins"/>
    <property type="match status" value="1"/>
</dbReference>
<proteinExistence type="predicted"/>
<keyword evidence="4" id="KW-1185">Reference proteome</keyword>
<reference evidence="3" key="1">
    <citation type="submission" date="2023-08" db="EMBL/GenBank/DDBJ databases">
        <authorList>
            <person name="Audoor S."/>
            <person name="Bilcke G."/>
        </authorList>
    </citation>
    <scope>NUCLEOTIDE SEQUENCE</scope>
</reference>
<protein>
    <recommendedName>
        <fullName evidence="2">Single-stranded DNA binding protein Ssb-like OB fold domain-containing protein</fullName>
    </recommendedName>
</protein>
<evidence type="ECO:0000313" key="4">
    <source>
        <dbReference type="Proteomes" id="UP001295423"/>
    </source>
</evidence>